<dbReference type="VEuPathDB" id="VectorBase:CQUJHB013445"/>
<evidence type="ECO:0000256" key="3">
    <source>
        <dbReference type="ARBA" id="ARBA00022771"/>
    </source>
</evidence>
<dbReference type="EnsemblMetazoa" id="CPIJ018516-RA">
    <property type="protein sequence ID" value="CPIJ018516-PA"/>
    <property type="gene ID" value="CPIJ018516"/>
</dbReference>
<dbReference type="EMBL" id="DS233021">
    <property type="protein sequence ID" value="EDS27528.1"/>
    <property type="molecule type" value="Genomic_DNA"/>
</dbReference>
<dbReference type="HOGENOM" id="CLU_1497682_0_0_1"/>
<dbReference type="AlphaFoldDB" id="B0XGE6"/>
<proteinExistence type="predicted"/>
<evidence type="ECO:0000256" key="6">
    <source>
        <dbReference type="SAM" id="MobiDB-lite"/>
    </source>
</evidence>
<dbReference type="eggNOG" id="KOG2462">
    <property type="taxonomic scope" value="Eukaryota"/>
</dbReference>
<dbReference type="KEGG" id="cqu:CpipJ_CPIJ018516"/>
<dbReference type="GO" id="GO:0005634">
    <property type="term" value="C:nucleus"/>
    <property type="evidence" value="ECO:0007669"/>
    <property type="project" value="TreeGrafter"/>
</dbReference>
<dbReference type="GO" id="GO:0000981">
    <property type="term" value="F:DNA-binding transcription factor activity, RNA polymerase II-specific"/>
    <property type="evidence" value="ECO:0007669"/>
    <property type="project" value="TreeGrafter"/>
</dbReference>
<accession>B0XGE6</accession>
<evidence type="ECO:0000259" key="7">
    <source>
        <dbReference type="PROSITE" id="PS50157"/>
    </source>
</evidence>
<evidence type="ECO:0000256" key="5">
    <source>
        <dbReference type="PROSITE-ProRule" id="PRU00042"/>
    </source>
</evidence>
<feature type="region of interest" description="Disordered" evidence="6">
    <location>
        <begin position="69"/>
        <end position="88"/>
    </location>
</feature>
<gene>
    <name evidence="9" type="primary">6052445</name>
    <name evidence="8" type="ORF">CpipJ_CPIJ018516</name>
</gene>
<dbReference type="InterPro" id="IPR036236">
    <property type="entry name" value="Znf_C2H2_sf"/>
</dbReference>
<keyword evidence="2" id="KW-0677">Repeat</keyword>
<evidence type="ECO:0000313" key="10">
    <source>
        <dbReference type="Proteomes" id="UP000002320"/>
    </source>
</evidence>
<dbReference type="GO" id="GO:0008270">
    <property type="term" value="F:zinc ion binding"/>
    <property type="evidence" value="ECO:0007669"/>
    <property type="project" value="UniProtKB-KW"/>
</dbReference>
<dbReference type="OrthoDB" id="7852576at2759"/>
<evidence type="ECO:0000313" key="9">
    <source>
        <dbReference type="EnsemblMetazoa" id="CPIJ018516-PA"/>
    </source>
</evidence>
<evidence type="ECO:0000256" key="2">
    <source>
        <dbReference type="ARBA" id="ARBA00022737"/>
    </source>
</evidence>
<reference evidence="9" key="2">
    <citation type="submission" date="2021-02" db="UniProtKB">
        <authorList>
            <consortium name="EnsemblMetazoa"/>
        </authorList>
    </citation>
    <scope>IDENTIFICATION</scope>
    <source>
        <strain evidence="9">JHB</strain>
    </source>
</reference>
<dbReference type="PROSITE" id="PS50157">
    <property type="entry name" value="ZINC_FINGER_C2H2_2"/>
    <property type="match status" value="1"/>
</dbReference>
<dbReference type="PANTHER" id="PTHR24409">
    <property type="entry name" value="ZINC FINGER PROTEIN 142"/>
    <property type="match status" value="1"/>
</dbReference>
<sequence length="180" mass="20759">MPKHNLSRRYDRSLAARNDKWDKLFCDLFWSPFETKAHRVNTRSGFVSYCAESTDTESEDDDVSIELSATSVSSSEVPLPPTDPQPSRPRCHPCRSCAKSFRFRYQLRNHEVVHSAERPWPCNCGKCFKSALALHMHRKRTGHHNWTVSCPRCGQCFAKTSDMKRHNERACVKFQAKKGV</sequence>
<keyword evidence="10" id="KW-1185">Reference proteome</keyword>
<dbReference type="OMA" id="TGHHNWT"/>
<evidence type="ECO:0000256" key="1">
    <source>
        <dbReference type="ARBA" id="ARBA00022723"/>
    </source>
</evidence>
<feature type="domain" description="C2H2-type" evidence="7">
    <location>
        <begin position="92"/>
        <end position="119"/>
    </location>
</feature>
<dbReference type="Gene3D" id="3.30.160.60">
    <property type="entry name" value="Classic Zinc Finger"/>
    <property type="match status" value="2"/>
</dbReference>
<keyword evidence="4" id="KW-0862">Zinc</keyword>
<dbReference type="STRING" id="7176.B0XGE6"/>
<evidence type="ECO:0000256" key="4">
    <source>
        <dbReference type="ARBA" id="ARBA00022833"/>
    </source>
</evidence>
<dbReference type="InterPro" id="IPR013087">
    <property type="entry name" value="Znf_C2H2_type"/>
</dbReference>
<dbReference type="PROSITE" id="PS00028">
    <property type="entry name" value="ZINC_FINGER_C2H2_1"/>
    <property type="match status" value="1"/>
</dbReference>
<protein>
    <recommendedName>
        <fullName evidence="7">C2H2-type domain-containing protein</fullName>
    </recommendedName>
</protein>
<dbReference type="InParanoid" id="B0XGE6"/>
<dbReference type="SUPFAM" id="SSF57667">
    <property type="entry name" value="beta-beta-alpha zinc fingers"/>
    <property type="match status" value="1"/>
</dbReference>
<keyword evidence="1" id="KW-0479">Metal-binding</keyword>
<evidence type="ECO:0000313" key="8">
    <source>
        <dbReference type="EMBL" id="EDS27528.1"/>
    </source>
</evidence>
<dbReference type="PANTHER" id="PTHR24409:SF295">
    <property type="entry name" value="AZ2-RELATED"/>
    <property type="match status" value="1"/>
</dbReference>
<dbReference type="VEuPathDB" id="VectorBase:CPIJ018516"/>
<reference evidence="8" key="1">
    <citation type="submission" date="2007-03" db="EMBL/GenBank/DDBJ databases">
        <title>Annotation of Culex pipiens quinquefasciatus.</title>
        <authorList>
            <consortium name="The Broad Institute Genome Sequencing Platform"/>
            <person name="Atkinson P.W."/>
            <person name="Hemingway J."/>
            <person name="Christensen B.M."/>
            <person name="Higgs S."/>
            <person name="Kodira C."/>
            <person name="Hannick L."/>
            <person name="Megy K."/>
            <person name="O'Leary S."/>
            <person name="Pearson M."/>
            <person name="Haas B.J."/>
            <person name="Mauceli E."/>
            <person name="Wortman J.R."/>
            <person name="Lee N.H."/>
            <person name="Guigo R."/>
            <person name="Stanke M."/>
            <person name="Alvarado L."/>
            <person name="Amedeo P."/>
            <person name="Antoine C.H."/>
            <person name="Arensburger P."/>
            <person name="Bidwell S.L."/>
            <person name="Crawford M."/>
            <person name="Camaro F."/>
            <person name="Devon K."/>
            <person name="Engels R."/>
            <person name="Hammond M."/>
            <person name="Howarth C."/>
            <person name="Koehrsen M."/>
            <person name="Lawson D."/>
            <person name="Montgomery P."/>
            <person name="Nene V."/>
            <person name="Nusbaum C."/>
            <person name="Puiu D."/>
            <person name="Romero-Severson J."/>
            <person name="Severson D.W."/>
            <person name="Shumway M."/>
            <person name="Sisk P."/>
            <person name="Stolte C."/>
            <person name="Zeng Q."/>
            <person name="Eisenstadt E."/>
            <person name="Fraser-Liggett C."/>
            <person name="Strausberg R."/>
            <person name="Galagan J."/>
            <person name="Birren B."/>
            <person name="Collins F.H."/>
        </authorList>
    </citation>
    <scope>NUCLEOTIDE SEQUENCE [LARGE SCALE GENOMIC DNA]</scope>
    <source>
        <strain evidence="8">JHB</strain>
    </source>
</reference>
<keyword evidence="3 5" id="KW-0863">Zinc-finger</keyword>
<name>B0XGE6_CULQU</name>
<dbReference type="GO" id="GO:0000977">
    <property type="term" value="F:RNA polymerase II transcription regulatory region sequence-specific DNA binding"/>
    <property type="evidence" value="ECO:0007669"/>
    <property type="project" value="TreeGrafter"/>
</dbReference>
<feature type="compositionally biased region" description="Pro residues" evidence="6">
    <location>
        <begin position="78"/>
        <end position="87"/>
    </location>
</feature>
<organism>
    <name type="scientific">Culex quinquefasciatus</name>
    <name type="common">Southern house mosquito</name>
    <name type="synonym">Culex pungens</name>
    <dbReference type="NCBI Taxonomy" id="7176"/>
    <lineage>
        <taxon>Eukaryota</taxon>
        <taxon>Metazoa</taxon>
        <taxon>Ecdysozoa</taxon>
        <taxon>Arthropoda</taxon>
        <taxon>Hexapoda</taxon>
        <taxon>Insecta</taxon>
        <taxon>Pterygota</taxon>
        <taxon>Neoptera</taxon>
        <taxon>Endopterygota</taxon>
        <taxon>Diptera</taxon>
        <taxon>Nematocera</taxon>
        <taxon>Culicoidea</taxon>
        <taxon>Culicidae</taxon>
        <taxon>Culicinae</taxon>
        <taxon>Culicini</taxon>
        <taxon>Culex</taxon>
        <taxon>Culex</taxon>
    </lineage>
</organism>
<dbReference type="Proteomes" id="UP000002320">
    <property type="component" value="Unassembled WGS sequence"/>
</dbReference>